<feature type="compositionally biased region" description="Low complexity" evidence="1">
    <location>
        <begin position="85"/>
        <end position="108"/>
    </location>
</feature>
<dbReference type="Pfam" id="PF13568">
    <property type="entry name" value="OMP_b-brl_2"/>
    <property type="match status" value="1"/>
</dbReference>
<evidence type="ECO:0000259" key="3">
    <source>
        <dbReference type="Pfam" id="PF13568"/>
    </source>
</evidence>
<dbReference type="InterPro" id="IPR025665">
    <property type="entry name" value="Beta-barrel_OMP_2"/>
</dbReference>
<evidence type="ECO:0000313" key="5">
    <source>
        <dbReference type="Proteomes" id="UP000664628"/>
    </source>
</evidence>
<feature type="signal peptide" evidence="2">
    <location>
        <begin position="1"/>
        <end position="21"/>
    </location>
</feature>
<gene>
    <name evidence="4" type="ORF">J2I46_28595</name>
</gene>
<dbReference type="Proteomes" id="UP000664628">
    <property type="component" value="Unassembled WGS sequence"/>
</dbReference>
<keyword evidence="2" id="KW-0732">Signal</keyword>
<organism evidence="4 5">
    <name type="scientific">Fibrella forsythiae</name>
    <dbReference type="NCBI Taxonomy" id="2817061"/>
    <lineage>
        <taxon>Bacteria</taxon>
        <taxon>Pseudomonadati</taxon>
        <taxon>Bacteroidota</taxon>
        <taxon>Cytophagia</taxon>
        <taxon>Cytophagales</taxon>
        <taxon>Spirosomataceae</taxon>
        <taxon>Fibrella</taxon>
    </lineage>
</organism>
<comment type="caution">
    <text evidence="4">The sequence shown here is derived from an EMBL/GenBank/DDBJ whole genome shotgun (WGS) entry which is preliminary data.</text>
</comment>
<evidence type="ECO:0000313" key="4">
    <source>
        <dbReference type="EMBL" id="MBO0952574.1"/>
    </source>
</evidence>
<name>A0ABS3JTQ3_9BACT</name>
<sequence length="305" mass="31387">MKQIVTFLALAVLPLSLSAQSKSSVRKPTTSAHRSAAGPSTSRLGTRPATSNTMMTAKPAESVHTTANVPATPVATPAPEPTPPKATEQPIVAASAKPAKATRAAKPAPRVEAKSIGNGESGLRVGFRVGGSGSTATGLSEADLGGAKVESAMGFHAGVVFSIGKRAFTIQPEILYSQYGFKLAAGSDYLQLKTNTVEVPLMLKYTFGQTNTRFFINAGPTATYLLGGKISFKEAGESGEADMEIGPNDGRLNYGGSLGLGVALKAGPGSLHIEARGTYLVTDQANVSLQNGKLSVAYLIPLGGR</sequence>
<evidence type="ECO:0000256" key="2">
    <source>
        <dbReference type="SAM" id="SignalP"/>
    </source>
</evidence>
<feature type="region of interest" description="Disordered" evidence="1">
    <location>
        <begin position="19"/>
        <end position="117"/>
    </location>
</feature>
<protein>
    <submittedName>
        <fullName evidence="4">Outer membrane beta-barrel protein</fullName>
    </submittedName>
</protein>
<evidence type="ECO:0000256" key="1">
    <source>
        <dbReference type="SAM" id="MobiDB-lite"/>
    </source>
</evidence>
<dbReference type="EMBL" id="JAFMYW010000012">
    <property type="protein sequence ID" value="MBO0952574.1"/>
    <property type="molecule type" value="Genomic_DNA"/>
</dbReference>
<feature type="domain" description="Outer membrane protein beta-barrel" evidence="3">
    <location>
        <begin position="121"/>
        <end position="279"/>
    </location>
</feature>
<keyword evidence="5" id="KW-1185">Reference proteome</keyword>
<feature type="compositionally biased region" description="Polar residues" evidence="1">
    <location>
        <begin position="22"/>
        <end position="55"/>
    </location>
</feature>
<reference evidence="4 5" key="1">
    <citation type="submission" date="2021-03" db="EMBL/GenBank/DDBJ databases">
        <title>Fibrella sp. HMF5405 genome sequencing and assembly.</title>
        <authorList>
            <person name="Kang H."/>
            <person name="Kim H."/>
            <person name="Bae S."/>
            <person name="Joh K."/>
        </authorList>
    </citation>
    <scope>NUCLEOTIDE SEQUENCE [LARGE SCALE GENOMIC DNA]</scope>
    <source>
        <strain evidence="4 5">HMF5405</strain>
    </source>
</reference>
<proteinExistence type="predicted"/>
<accession>A0ABS3JTQ3</accession>
<feature type="chain" id="PRO_5045520532" evidence="2">
    <location>
        <begin position="22"/>
        <end position="305"/>
    </location>
</feature>
<dbReference type="RefSeq" id="WP_207332527.1">
    <property type="nucleotide sequence ID" value="NZ_JAFMYW010000012.1"/>
</dbReference>
<feature type="compositionally biased region" description="Low complexity" evidence="1">
    <location>
        <begin position="65"/>
        <end position="75"/>
    </location>
</feature>